<keyword evidence="6" id="KW-1185">Reference proteome</keyword>
<evidence type="ECO:0000256" key="1">
    <source>
        <dbReference type="ARBA" id="ARBA00004123"/>
    </source>
</evidence>
<protein>
    <recommendedName>
        <fullName evidence="7">THO complex subunit 5</fullName>
    </recommendedName>
</protein>
<organism evidence="5 6">
    <name type="scientific">Carnegiea gigantea</name>
    <dbReference type="NCBI Taxonomy" id="171969"/>
    <lineage>
        <taxon>Eukaryota</taxon>
        <taxon>Viridiplantae</taxon>
        <taxon>Streptophyta</taxon>
        <taxon>Embryophyta</taxon>
        <taxon>Tracheophyta</taxon>
        <taxon>Spermatophyta</taxon>
        <taxon>Magnoliopsida</taxon>
        <taxon>eudicotyledons</taxon>
        <taxon>Gunneridae</taxon>
        <taxon>Pentapetalae</taxon>
        <taxon>Caryophyllales</taxon>
        <taxon>Cactineae</taxon>
        <taxon>Cactaceae</taxon>
        <taxon>Cactoideae</taxon>
        <taxon>Echinocereeae</taxon>
        <taxon>Carnegiea</taxon>
    </lineage>
</organism>
<accession>A0A9Q1GTH3</accession>
<evidence type="ECO:0000256" key="4">
    <source>
        <dbReference type="SAM" id="MobiDB-lite"/>
    </source>
</evidence>
<name>A0A9Q1GTH3_9CARY</name>
<dbReference type="Pfam" id="PF09766">
    <property type="entry name" value="FmiP_Thoc5"/>
    <property type="match status" value="1"/>
</dbReference>
<proteinExistence type="inferred from homology"/>
<evidence type="ECO:0000313" key="5">
    <source>
        <dbReference type="EMBL" id="KAJ8427447.1"/>
    </source>
</evidence>
<dbReference type="GO" id="GO:0003729">
    <property type="term" value="F:mRNA binding"/>
    <property type="evidence" value="ECO:0007669"/>
    <property type="project" value="TreeGrafter"/>
</dbReference>
<dbReference type="GO" id="GO:0000445">
    <property type="term" value="C:THO complex part of transcription export complex"/>
    <property type="evidence" value="ECO:0007669"/>
    <property type="project" value="TreeGrafter"/>
</dbReference>
<dbReference type="PANTHER" id="PTHR13375:SF3">
    <property type="entry name" value="THO COMPLEX SUBUNIT 5 HOMOLOG"/>
    <property type="match status" value="1"/>
</dbReference>
<feature type="compositionally biased region" description="Polar residues" evidence="4">
    <location>
        <begin position="312"/>
        <end position="322"/>
    </location>
</feature>
<comment type="similarity">
    <text evidence="2">Belongs to the THOC5 family.</text>
</comment>
<dbReference type="AlphaFoldDB" id="A0A9Q1GTH3"/>
<dbReference type="GO" id="GO:0006406">
    <property type="term" value="P:mRNA export from nucleus"/>
    <property type="evidence" value="ECO:0007669"/>
    <property type="project" value="TreeGrafter"/>
</dbReference>
<dbReference type="EMBL" id="JAKOGI010001143">
    <property type="protein sequence ID" value="KAJ8427447.1"/>
    <property type="molecule type" value="Genomic_DNA"/>
</dbReference>
<feature type="region of interest" description="Disordered" evidence="4">
    <location>
        <begin position="312"/>
        <end position="358"/>
    </location>
</feature>
<dbReference type="OrthoDB" id="20582at2759"/>
<evidence type="ECO:0000313" key="6">
    <source>
        <dbReference type="Proteomes" id="UP001153076"/>
    </source>
</evidence>
<dbReference type="Proteomes" id="UP001153076">
    <property type="component" value="Unassembled WGS sequence"/>
</dbReference>
<evidence type="ECO:0000256" key="2">
    <source>
        <dbReference type="ARBA" id="ARBA00008044"/>
    </source>
</evidence>
<gene>
    <name evidence="5" type="ORF">Cgig2_023805</name>
</gene>
<evidence type="ECO:0008006" key="7">
    <source>
        <dbReference type="Google" id="ProtNLM"/>
    </source>
</evidence>
<feature type="region of interest" description="Disordered" evidence="4">
    <location>
        <begin position="1"/>
        <end position="34"/>
    </location>
</feature>
<dbReference type="InterPro" id="IPR019163">
    <property type="entry name" value="THO_Thoc5"/>
</dbReference>
<feature type="compositionally biased region" description="Basic and acidic residues" evidence="4">
    <location>
        <begin position="323"/>
        <end position="332"/>
    </location>
</feature>
<comment type="subcellular location">
    <subcellularLocation>
        <location evidence="1">Nucleus</location>
    </subcellularLocation>
</comment>
<evidence type="ECO:0000256" key="3">
    <source>
        <dbReference type="ARBA" id="ARBA00023242"/>
    </source>
</evidence>
<reference evidence="5" key="1">
    <citation type="submission" date="2022-04" db="EMBL/GenBank/DDBJ databases">
        <title>Carnegiea gigantea Genome sequencing and assembly v2.</title>
        <authorList>
            <person name="Copetti D."/>
            <person name="Sanderson M.J."/>
            <person name="Burquez A."/>
            <person name="Wojciechowski M.F."/>
        </authorList>
    </citation>
    <scope>NUCLEOTIDE SEQUENCE</scope>
    <source>
        <strain evidence="5">SGP5-SGP5p</strain>
        <tissue evidence="5">Aerial part</tissue>
    </source>
</reference>
<comment type="caution">
    <text evidence="5">The sequence shown here is derived from an EMBL/GenBank/DDBJ whole genome shotgun (WGS) entry which is preliminary data.</text>
</comment>
<sequence>MEDAAAAAAMGTVENNNGTPLGMEKKEKSPYDTLKASKTSVEEIVAKMLVIKKEEKPKSELRELVTQMFLNFVSLRQVPLSMAALSPLILTPSLLANRMILIEEDRVKAETERAKAPVDSTTLQLHNLMYEKSHYLKAIKACKDFKSKYPDIELVSEGEFLSKAPEEFKETAMSNDTAHNLMLKRLSYELFQIMEPPPSWSCLTIVDRKEFCKFREKLELQKKNLLETIANRKKFLSSLPSHLKALKKASLPAQSQLGVLHTKKLKQLHAAELLPPPLYIVYSQFMAQKEAFGENIELETIGSLKDAHAFARQQTSKENGISSHHESSRIDDDVPDDEDDGQRRRKRPKKVAGRENAELTGVYQAHPLRILIHVHDDEVSDPRPARLISLKFEYLFKLNVVCVGVEASNEAPENNVLCNLFPDDDGLELPHQSAKLLLGDGAVFDEKRTMRPYKWAQHLAGIDFLPEVSPLLTRNETDDTDSAKDTVVSGLSIYRQQSRVETVIRRVRARKKAQLVLAVLCLAYREQLDLLASLKWPPLNCESVPWALHKHLCSLHRWSFVRSSANYGSSLARADMKKGNDSSDVSVAGKAAISKDNIGVVPEDGELPSFIPVAAVAADYKSTVLKPESDVDHSKLIALISKSVIPPAKTARSHSFGRHDDDSDLCLDSESEADDISKSEGEVEVIATERRSWVDYGSQDFNISLIITDAEETSIELEVKIKISMEYPVRPPIFSLRVLSQSSGRNCASFSWSDWYNELHAMENEVNSHLLKMLPLDQENYTLSHQVHCLAMLFDLYLNDASQPSGNSKCTSVIDVGLCKPVSGGLLTRSYRGRDRRKILS</sequence>
<keyword evidence="3" id="KW-0539">Nucleus</keyword>
<dbReference type="PANTHER" id="PTHR13375">
    <property type="entry name" value="FMS INTERACTING PROTEIN"/>
    <property type="match status" value="1"/>
</dbReference>